<dbReference type="PANTHER" id="PTHR30055:SF226">
    <property type="entry name" value="HTH-TYPE TRANSCRIPTIONAL REGULATOR PKSA"/>
    <property type="match status" value="1"/>
</dbReference>
<keyword evidence="3 5" id="KW-0238">DNA-binding</keyword>
<dbReference type="InterPro" id="IPR001647">
    <property type="entry name" value="HTH_TetR"/>
</dbReference>
<accession>A0A2T0UGT0</accession>
<dbReference type="SUPFAM" id="SSF46689">
    <property type="entry name" value="Homeodomain-like"/>
    <property type="match status" value="1"/>
</dbReference>
<feature type="domain" description="HTH tetR-type" evidence="6">
    <location>
        <begin position="9"/>
        <end position="69"/>
    </location>
</feature>
<keyword evidence="2" id="KW-0805">Transcription regulation</keyword>
<dbReference type="EMBL" id="PVTI01000017">
    <property type="protein sequence ID" value="PRY57066.1"/>
    <property type="molecule type" value="Genomic_DNA"/>
</dbReference>
<evidence type="ECO:0000256" key="1">
    <source>
        <dbReference type="ARBA" id="ARBA00022491"/>
    </source>
</evidence>
<dbReference type="SUPFAM" id="SSF48498">
    <property type="entry name" value="Tetracyclin repressor-like, C-terminal domain"/>
    <property type="match status" value="1"/>
</dbReference>
<keyword evidence="4" id="KW-0804">Transcription</keyword>
<dbReference type="GO" id="GO:0003700">
    <property type="term" value="F:DNA-binding transcription factor activity"/>
    <property type="evidence" value="ECO:0007669"/>
    <property type="project" value="TreeGrafter"/>
</dbReference>
<feature type="DNA-binding region" description="H-T-H motif" evidence="5">
    <location>
        <begin position="32"/>
        <end position="51"/>
    </location>
</feature>
<dbReference type="PROSITE" id="PS50977">
    <property type="entry name" value="HTH_TETR_2"/>
    <property type="match status" value="1"/>
</dbReference>
<protein>
    <submittedName>
        <fullName evidence="7">TetR family transcriptional regulator</fullName>
    </submittedName>
</protein>
<evidence type="ECO:0000259" key="6">
    <source>
        <dbReference type="PROSITE" id="PS50977"/>
    </source>
</evidence>
<proteinExistence type="predicted"/>
<evidence type="ECO:0000256" key="4">
    <source>
        <dbReference type="ARBA" id="ARBA00023163"/>
    </source>
</evidence>
<evidence type="ECO:0000256" key="5">
    <source>
        <dbReference type="PROSITE-ProRule" id="PRU00335"/>
    </source>
</evidence>
<dbReference type="GO" id="GO:0000976">
    <property type="term" value="F:transcription cis-regulatory region binding"/>
    <property type="evidence" value="ECO:0007669"/>
    <property type="project" value="TreeGrafter"/>
</dbReference>
<gene>
    <name evidence="7" type="ORF">BCF74_11771</name>
</gene>
<dbReference type="Proteomes" id="UP000237822">
    <property type="component" value="Unassembled WGS sequence"/>
</dbReference>
<dbReference type="Gene3D" id="1.10.357.10">
    <property type="entry name" value="Tetracycline Repressor, domain 2"/>
    <property type="match status" value="1"/>
</dbReference>
<dbReference type="Pfam" id="PF00440">
    <property type="entry name" value="TetR_N"/>
    <property type="match status" value="1"/>
</dbReference>
<evidence type="ECO:0000313" key="7">
    <source>
        <dbReference type="EMBL" id="PRY57066.1"/>
    </source>
</evidence>
<organism evidence="7 8">
    <name type="scientific">Knoellia remsis</name>
    <dbReference type="NCBI Taxonomy" id="407159"/>
    <lineage>
        <taxon>Bacteria</taxon>
        <taxon>Bacillati</taxon>
        <taxon>Actinomycetota</taxon>
        <taxon>Actinomycetes</taxon>
        <taxon>Micrococcales</taxon>
        <taxon>Intrasporangiaceae</taxon>
        <taxon>Knoellia</taxon>
    </lineage>
</organism>
<sequence length="183" mass="19616">MTTSGRIERDSRTAILHGLFALIAERGMDAVSFRNVAGRAGVSVGRIQHHFGSRDALLRAGCRAMCDAAREAYEATAAAEPGARLVEVVAHPLSSAAERAPGLRVWYAYVAECTRDPDIATLLADAKRGQEDEAARLLAQLGDDAPRSTARELIGLSDGLVIRVLIGDLDESEAMDLLRTHLP</sequence>
<dbReference type="OrthoDB" id="9816296at2"/>
<dbReference type="PANTHER" id="PTHR30055">
    <property type="entry name" value="HTH-TYPE TRANSCRIPTIONAL REGULATOR RUTR"/>
    <property type="match status" value="1"/>
</dbReference>
<evidence type="ECO:0000256" key="3">
    <source>
        <dbReference type="ARBA" id="ARBA00023125"/>
    </source>
</evidence>
<dbReference type="InterPro" id="IPR039538">
    <property type="entry name" value="BetI_C"/>
</dbReference>
<dbReference type="RefSeq" id="WP_106298018.1">
    <property type="nucleotide sequence ID" value="NZ_PVTI01000017.1"/>
</dbReference>
<evidence type="ECO:0000313" key="8">
    <source>
        <dbReference type="Proteomes" id="UP000237822"/>
    </source>
</evidence>
<evidence type="ECO:0000256" key="2">
    <source>
        <dbReference type="ARBA" id="ARBA00023015"/>
    </source>
</evidence>
<dbReference type="PRINTS" id="PR00455">
    <property type="entry name" value="HTHTETR"/>
</dbReference>
<dbReference type="InterPro" id="IPR009057">
    <property type="entry name" value="Homeodomain-like_sf"/>
</dbReference>
<keyword evidence="1" id="KW-0678">Repressor</keyword>
<comment type="caution">
    <text evidence="7">The sequence shown here is derived from an EMBL/GenBank/DDBJ whole genome shotgun (WGS) entry which is preliminary data.</text>
</comment>
<dbReference type="Pfam" id="PF13977">
    <property type="entry name" value="TetR_C_6"/>
    <property type="match status" value="1"/>
</dbReference>
<dbReference type="InterPro" id="IPR036271">
    <property type="entry name" value="Tet_transcr_reg_TetR-rel_C_sf"/>
</dbReference>
<reference evidence="7 8" key="1">
    <citation type="submission" date="2018-03" db="EMBL/GenBank/DDBJ databases">
        <title>Genomic Encyclopedia of Archaeal and Bacterial Type Strains, Phase II (KMG-II): from individual species to whole genera.</title>
        <authorList>
            <person name="Goeker M."/>
        </authorList>
    </citation>
    <scope>NUCLEOTIDE SEQUENCE [LARGE SCALE GENOMIC DNA]</scope>
    <source>
        <strain evidence="7 8">ATCC BAA-1496</strain>
    </source>
</reference>
<keyword evidence="8" id="KW-1185">Reference proteome</keyword>
<dbReference type="AlphaFoldDB" id="A0A2T0UGT0"/>
<dbReference type="InterPro" id="IPR050109">
    <property type="entry name" value="HTH-type_TetR-like_transc_reg"/>
</dbReference>
<name>A0A2T0UGT0_9MICO</name>